<evidence type="ECO:0000256" key="1">
    <source>
        <dbReference type="SAM" id="Phobius"/>
    </source>
</evidence>
<protein>
    <submittedName>
        <fullName evidence="3">Transposase</fullName>
    </submittedName>
</protein>
<evidence type="ECO:0000259" key="2">
    <source>
        <dbReference type="SMART" id="SM01321"/>
    </source>
</evidence>
<reference evidence="3 4" key="2">
    <citation type="journal article" date="2016" name="Int. J. Syst. Evol. Microbiol.">
        <title>Flavisolibacter tropicus sp. nov., isolated from tropical soil.</title>
        <authorList>
            <person name="Lee J.J."/>
            <person name="Kang M.S."/>
            <person name="Kim G.S."/>
            <person name="Lee C.S."/>
            <person name="Lim S."/>
            <person name="Lee J."/>
            <person name="Roh S.H."/>
            <person name="Kang H."/>
            <person name="Ha J.M."/>
            <person name="Bae S."/>
            <person name="Jung H.Y."/>
            <person name="Kim M.K."/>
        </authorList>
    </citation>
    <scope>NUCLEOTIDE SEQUENCE [LARGE SCALE GENOMIC DNA]</scope>
    <source>
        <strain evidence="3 4">LCS9</strain>
    </source>
</reference>
<dbReference type="RefSeq" id="WP_066408191.1">
    <property type="nucleotide sequence ID" value="NZ_CP011390.1"/>
</dbReference>
<dbReference type="OrthoDB" id="9788881at2"/>
<dbReference type="GO" id="GO:0006313">
    <property type="term" value="P:DNA transposition"/>
    <property type="evidence" value="ECO:0007669"/>
    <property type="project" value="InterPro"/>
</dbReference>
<reference evidence="4" key="1">
    <citation type="submission" date="2015-01" db="EMBL/GenBank/DDBJ databases">
        <title>Flavisolibacter sp./LCS9/ whole genome sequencing.</title>
        <authorList>
            <person name="Kim M.K."/>
            <person name="Srinivasan S."/>
            <person name="Lee J.-J."/>
        </authorList>
    </citation>
    <scope>NUCLEOTIDE SEQUENCE [LARGE SCALE GENOMIC DNA]</scope>
    <source>
        <strain evidence="4">LCS9</strain>
    </source>
</reference>
<dbReference type="InterPro" id="IPR036515">
    <property type="entry name" value="Transposase_17_sf"/>
</dbReference>
<dbReference type="GO" id="GO:0043565">
    <property type="term" value="F:sequence-specific DNA binding"/>
    <property type="evidence" value="ECO:0007669"/>
    <property type="project" value="TreeGrafter"/>
</dbReference>
<dbReference type="PANTHER" id="PTHR36966">
    <property type="entry name" value="REP-ASSOCIATED TYROSINE TRANSPOSASE"/>
    <property type="match status" value="1"/>
</dbReference>
<accession>A0A172U1B0</accession>
<name>A0A172U1B0_9BACT</name>
<dbReference type="EMBL" id="CP011390">
    <property type="protein sequence ID" value="ANE52904.1"/>
    <property type="molecule type" value="Genomic_DNA"/>
</dbReference>
<dbReference type="Gene3D" id="3.30.70.1290">
    <property type="entry name" value="Transposase IS200-like"/>
    <property type="match status" value="1"/>
</dbReference>
<keyword evidence="1" id="KW-0812">Transmembrane</keyword>
<dbReference type="InterPro" id="IPR052715">
    <property type="entry name" value="RAYT_transposase"/>
</dbReference>
<dbReference type="NCBIfam" id="NF047646">
    <property type="entry name" value="REP_Tyr_transpos"/>
    <property type="match status" value="1"/>
</dbReference>
<feature type="domain" description="Transposase IS200-like" evidence="2">
    <location>
        <begin position="9"/>
        <end position="148"/>
    </location>
</feature>
<organism evidence="3 4">
    <name type="scientific">Flavisolibacter tropicus</name>
    <dbReference type="NCBI Taxonomy" id="1492898"/>
    <lineage>
        <taxon>Bacteria</taxon>
        <taxon>Pseudomonadati</taxon>
        <taxon>Bacteroidota</taxon>
        <taxon>Chitinophagia</taxon>
        <taxon>Chitinophagales</taxon>
        <taxon>Chitinophagaceae</taxon>
        <taxon>Flavisolibacter</taxon>
    </lineage>
</organism>
<proteinExistence type="predicted"/>
<sequence>MSRKYKFRDNDQLYFVSFAVVGWIDLFIRTEYKDILLKSFQYCREHKGLELYAYCIMTSHVHLIIGSQKEPMANIMRDLKRHTSEQLHKAIQQHPGESRKEWMLQLLQQAGSQNSNNRGFQLWRQDNRPIELRDAHRLYQKLNYIHRNPVAAGFVEKEEDWLYSSARNYFGLKGLIEVTLLEPQVVTVT</sequence>
<keyword evidence="4" id="KW-1185">Reference proteome</keyword>
<evidence type="ECO:0000313" key="4">
    <source>
        <dbReference type="Proteomes" id="UP000077177"/>
    </source>
</evidence>
<dbReference type="KEGG" id="fla:SY85_22910"/>
<dbReference type="Pfam" id="PF01797">
    <property type="entry name" value="Y1_Tnp"/>
    <property type="match status" value="1"/>
</dbReference>
<dbReference type="SMART" id="SM01321">
    <property type="entry name" value="Y1_Tnp"/>
    <property type="match status" value="1"/>
</dbReference>
<dbReference type="SUPFAM" id="SSF143422">
    <property type="entry name" value="Transposase IS200-like"/>
    <property type="match status" value="1"/>
</dbReference>
<evidence type="ECO:0000313" key="3">
    <source>
        <dbReference type="EMBL" id="ANE52904.1"/>
    </source>
</evidence>
<keyword evidence="1" id="KW-0472">Membrane</keyword>
<dbReference type="GO" id="GO:0004803">
    <property type="term" value="F:transposase activity"/>
    <property type="evidence" value="ECO:0007669"/>
    <property type="project" value="InterPro"/>
</dbReference>
<keyword evidence="1" id="KW-1133">Transmembrane helix</keyword>
<dbReference type="AlphaFoldDB" id="A0A172U1B0"/>
<dbReference type="InterPro" id="IPR002686">
    <property type="entry name" value="Transposase_17"/>
</dbReference>
<dbReference type="STRING" id="1492898.SY85_22910"/>
<feature type="transmembrane region" description="Helical" evidence="1">
    <location>
        <begin position="12"/>
        <end position="28"/>
    </location>
</feature>
<dbReference type="PANTHER" id="PTHR36966:SF1">
    <property type="entry name" value="REP-ASSOCIATED TYROSINE TRANSPOSASE"/>
    <property type="match status" value="1"/>
</dbReference>
<dbReference type="Proteomes" id="UP000077177">
    <property type="component" value="Chromosome"/>
</dbReference>
<gene>
    <name evidence="3" type="ORF">SY85_22910</name>
</gene>